<dbReference type="PANTHER" id="PTHR30473">
    <property type="entry name" value="PROTEIN PHOH"/>
    <property type="match status" value="1"/>
</dbReference>
<dbReference type="InterPro" id="IPR006141">
    <property type="entry name" value="Intein_N"/>
</dbReference>
<keyword evidence="4" id="KW-0547">Nucleotide-binding</keyword>
<dbReference type="AlphaFoldDB" id="A0A9W6SP86"/>
<dbReference type="InterPro" id="IPR036844">
    <property type="entry name" value="Hint_dom_sf"/>
</dbReference>
<dbReference type="InterPro" id="IPR004042">
    <property type="entry name" value="Intein_endonuc_central"/>
</dbReference>
<evidence type="ECO:0000259" key="10">
    <source>
        <dbReference type="PROSITE" id="PS50819"/>
    </source>
</evidence>
<dbReference type="Proteomes" id="UP001165079">
    <property type="component" value="Unassembled WGS sequence"/>
</dbReference>
<dbReference type="SUPFAM" id="SSF55608">
    <property type="entry name" value="Homing endonucleases"/>
    <property type="match status" value="1"/>
</dbReference>
<evidence type="ECO:0000313" key="12">
    <source>
        <dbReference type="Proteomes" id="UP001165079"/>
    </source>
</evidence>
<evidence type="ECO:0000313" key="11">
    <source>
        <dbReference type="EMBL" id="GLZ79367.1"/>
    </source>
</evidence>
<keyword evidence="5" id="KW-0068">Autocatalytic cleavage</keyword>
<dbReference type="InterPro" id="IPR003714">
    <property type="entry name" value="PhoH"/>
</dbReference>
<dbReference type="Pfam" id="PF02562">
    <property type="entry name" value="PhoH"/>
    <property type="match status" value="2"/>
</dbReference>
<comment type="subcellular location">
    <subcellularLocation>
        <location evidence="1">Cytoplasm</location>
    </subcellularLocation>
</comment>
<dbReference type="GO" id="GO:0005829">
    <property type="term" value="C:cytosol"/>
    <property type="evidence" value="ECO:0007669"/>
    <property type="project" value="TreeGrafter"/>
</dbReference>
<dbReference type="PROSITE" id="PS50817">
    <property type="entry name" value="INTEIN_N_TER"/>
    <property type="match status" value="1"/>
</dbReference>
<keyword evidence="12" id="KW-1185">Reference proteome</keyword>
<keyword evidence="6" id="KW-0067">ATP-binding</keyword>
<dbReference type="Gene3D" id="2.170.16.10">
    <property type="entry name" value="Hedgehog/Intein (Hint) domain"/>
    <property type="match status" value="1"/>
</dbReference>
<dbReference type="InterPro" id="IPR051451">
    <property type="entry name" value="PhoH2-like"/>
</dbReference>
<dbReference type="SUPFAM" id="SSF51294">
    <property type="entry name" value="Hedgehog/intein (Hint) domain"/>
    <property type="match status" value="1"/>
</dbReference>
<evidence type="ECO:0000256" key="6">
    <source>
        <dbReference type="ARBA" id="ARBA00022840"/>
    </source>
</evidence>
<feature type="domain" description="DOD-type homing endonuclease" evidence="10">
    <location>
        <begin position="377"/>
        <end position="430"/>
    </location>
</feature>
<dbReference type="PROSITE" id="PS50819">
    <property type="entry name" value="INTEIN_ENDONUCLEASE"/>
    <property type="match status" value="1"/>
</dbReference>
<proteinExistence type="inferred from homology"/>
<protein>
    <recommendedName>
        <fullName evidence="8">PhoH-like protein</fullName>
    </recommendedName>
</protein>
<sequence>MAEAMSEHSSSATPPQSQLKITVAEPRTMMSLLGSNDEILRYLERALRADVHVRGDEITISGTPKDNSDAEKLFKELIAVVEKGETLTVDIARRTLGMLEKSVGGERPAEVLTLNILSRRGRTIRPKTVGQKNYVDAIDEHTIVFGIGPAGTGKTYLAMAKAVQALQAKQVSRIILTRPAVEAGERLGYLPGTLNEKIDPYLRPLYDALHDMVDPESIPRLMASGTIEVAPLAYMRGRAQPVDTKVLTPEGWRPIGELTVGDLVVGSNGEPTPVLGVYPQGVKETFRVTARDGASVLATGDHLWAVASDAEGEQVLTTAELAAEPGAYRLPLLSGAVRFPSKQVPTDAYAFALSLAVEAPVPLMPGAPPQTTLDFTPHGYLYNTPSVRHAFLQGLLDADGEADGPGLVRYKGASPRLREDVVFLARSLGAVTETDGDDLLVRLPEAFAPFRSARKSRGYTAGDAPVRHLASITAEGSAEAVCIQVAAADSLYVTEDFILTHNTLNDAFIILDEAQNTTPEQMKMFLTRLGFGSKVVVTGDVTQIDLPGAAVSGLKVVRDILADVEDVHFATLGSADVVRHRLVGDIVDAYAKWDATHRQEDDGDQGQHRQRRNDRRPQQRH</sequence>
<comment type="caution">
    <text evidence="11">The sequence shown here is derived from an EMBL/GenBank/DDBJ whole genome shotgun (WGS) entry which is preliminary data.</text>
</comment>
<keyword evidence="3" id="KW-0963">Cytoplasm</keyword>
<dbReference type="PANTHER" id="PTHR30473:SF1">
    <property type="entry name" value="PHOH-LIKE PROTEIN"/>
    <property type="match status" value="1"/>
</dbReference>
<dbReference type="GO" id="GO:0005524">
    <property type="term" value="F:ATP binding"/>
    <property type="evidence" value="ECO:0007669"/>
    <property type="project" value="UniProtKB-KW"/>
</dbReference>
<reference evidence="11" key="1">
    <citation type="submission" date="2023-03" db="EMBL/GenBank/DDBJ databases">
        <title>Actinorhabdospora filicis NBRC 111898.</title>
        <authorList>
            <person name="Ichikawa N."/>
            <person name="Sato H."/>
            <person name="Tonouchi N."/>
        </authorList>
    </citation>
    <scope>NUCLEOTIDE SEQUENCE</scope>
    <source>
        <strain evidence="11">NBRC 111898</strain>
    </source>
</reference>
<evidence type="ECO:0000256" key="5">
    <source>
        <dbReference type="ARBA" id="ARBA00022813"/>
    </source>
</evidence>
<dbReference type="GO" id="GO:0016539">
    <property type="term" value="P:intein-mediated protein splicing"/>
    <property type="evidence" value="ECO:0007669"/>
    <property type="project" value="InterPro"/>
</dbReference>
<evidence type="ECO:0000256" key="1">
    <source>
        <dbReference type="ARBA" id="ARBA00004496"/>
    </source>
</evidence>
<dbReference type="Gene3D" id="3.40.50.300">
    <property type="entry name" value="P-loop containing nucleotide triphosphate hydrolases"/>
    <property type="match status" value="2"/>
</dbReference>
<dbReference type="Gene3D" id="3.10.28.10">
    <property type="entry name" value="Homing endonucleases"/>
    <property type="match status" value="1"/>
</dbReference>
<feature type="compositionally biased region" description="Basic residues" evidence="9">
    <location>
        <begin position="608"/>
        <end position="621"/>
    </location>
</feature>
<name>A0A9W6SP86_9ACTN</name>
<accession>A0A9W6SP86</accession>
<dbReference type="InterPro" id="IPR027434">
    <property type="entry name" value="Homing_endonucl"/>
</dbReference>
<dbReference type="SMART" id="SM00306">
    <property type="entry name" value="HintN"/>
    <property type="match status" value="1"/>
</dbReference>
<evidence type="ECO:0000256" key="3">
    <source>
        <dbReference type="ARBA" id="ARBA00022490"/>
    </source>
</evidence>
<feature type="region of interest" description="Disordered" evidence="9">
    <location>
        <begin position="1"/>
        <end position="20"/>
    </location>
</feature>
<dbReference type="SUPFAM" id="SSF52540">
    <property type="entry name" value="P-loop containing nucleoside triphosphate hydrolases"/>
    <property type="match status" value="2"/>
</dbReference>
<dbReference type="EMBL" id="BSTX01000003">
    <property type="protein sequence ID" value="GLZ79367.1"/>
    <property type="molecule type" value="Genomic_DNA"/>
</dbReference>
<dbReference type="GO" id="GO:0004519">
    <property type="term" value="F:endonuclease activity"/>
    <property type="evidence" value="ECO:0007669"/>
    <property type="project" value="InterPro"/>
</dbReference>
<evidence type="ECO:0000256" key="2">
    <source>
        <dbReference type="ARBA" id="ARBA00010393"/>
    </source>
</evidence>
<evidence type="ECO:0000256" key="7">
    <source>
        <dbReference type="ARBA" id="ARBA00023000"/>
    </source>
</evidence>
<gene>
    <name evidence="11" type="ORF">Afil01_41740</name>
</gene>
<evidence type="ECO:0000256" key="4">
    <source>
        <dbReference type="ARBA" id="ARBA00022741"/>
    </source>
</evidence>
<dbReference type="InterPro" id="IPR027417">
    <property type="entry name" value="P-loop_NTPase"/>
</dbReference>
<evidence type="ECO:0000256" key="9">
    <source>
        <dbReference type="SAM" id="MobiDB-lite"/>
    </source>
</evidence>
<comment type="similarity">
    <text evidence="2">Belongs to the PhoH family.</text>
</comment>
<feature type="compositionally biased region" description="Low complexity" evidence="9">
    <location>
        <begin position="1"/>
        <end position="12"/>
    </location>
</feature>
<dbReference type="InterPro" id="IPR003587">
    <property type="entry name" value="Hint_dom_N"/>
</dbReference>
<evidence type="ECO:0000256" key="8">
    <source>
        <dbReference type="ARBA" id="ARBA00039970"/>
    </source>
</evidence>
<organism evidence="11 12">
    <name type="scientific">Actinorhabdospora filicis</name>
    <dbReference type="NCBI Taxonomy" id="1785913"/>
    <lineage>
        <taxon>Bacteria</taxon>
        <taxon>Bacillati</taxon>
        <taxon>Actinomycetota</taxon>
        <taxon>Actinomycetes</taxon>
        <taxon>Micromonosporales</taxon>
        <taxon>Micromonosporaceae</taxon>
        <taxon>Actinorhabdospora</taxon>
    </lineage>
</organism>
<feature type="region of interest" description="Disordered" evidence="9">
    <location>
        <begin position="597"/>
        <end position="621"/>
    </location>
</feature>
<keyword evidence="7" id="KW-0651">Protein splicing</keyword>